<dbReference type="SUPFAM" id="SSF47413">
    <property type="entry name" value="lambda repressor-like DNA-binding domains"/>
    <property type="match status" value="1"/>
</dbReference>
<sequence>MSLLQERKKSGHSLMRMGKIIGIYPQVLHAIECGQSGVNAERAEKIAKFLNKPVDHLFIPTYYRVRKKIV</sequence>
<dbReference type="Proteomes" id="UP001204643">
    <property type="component" value="Unassembled WGS sequence"/>
</dbReference>
<accession>A0AAW5L5X2</accession>
<gene>
    <name evidence="2" type="ORF">NPM19_24815</name>
</gene>
<comment type="caution">
    <text evidence="2">The sequence shown here is derived from an EMBL/GenBank/DDBJ whole genome shotgun (WGS) entry which is preliminary data.</text>
</comment>
<protein>
    <submittedName>
        <fullName evidence="2">Helix-turn-helix transcriptional regulator</fullName>
    </submittedName>
</protein>
<feature type="domain" description="HTH cro/C1-type" evidence="1">
    <location>
        <begin position="3"/>
        <end position="57"/>
    </location>
</feature>
<dbReference type="CDD" id="cd00093">
    <property type="entry name" value="HTH_XRE"/>
    <property type="match status" value="1"/>
</dbReference>
<evidence type="ECO:0000313" key="2">
    <source>
        <dbReference type="EMBL" id="MCQ6287869.1"/>
    </source>
</evidence>
<evidence type="ECO:0000259" key="1">
    <source>
        <dbReference type="PROSITE" id="PS50943"/>
    </source>
</evidence>
<evidence type="ECO:0000313" key="3">
    <source>
        <dbReference type="Proteomes" id="UP001204643"/>
    </source>
</evidence>
<dbReference type="AlphaFoldDB" id="A0AAW5L5X2"/>
<proteinExistence type="predicted"/>
<dbReference type="SMART" id="SM00530">
    <property type="entry name" value="HTH_XRE"/>
    <property type="match status" value="1"/>
</dbReference>
<dbReference type="Pfam" id="PF01381">
    <property type="entry name" value="HTH_3"/>
    <property type="match status" value="1"/>
</dbReference>
<reference evidence="2" key="1">
    <citation type="submission" date="2022-07" db="EMBL/GenBank/DDBJ databases">
        <title>Identification and characterization of Bacillus thuringiensis and other Bacillus cereus group isolates from spinach by whole genome sequencing.</title>
        <authorList>
            <person name="Zao X."/>
            <person name="Zervas A."/>
            <person name="Hendriks M."/>
            <person name="Rajkovic A."/>
            <person name="Van Overbeek L."/>
            <person name="Hendriksen N.B."/>
            <person name="Uyttendaele M."/>
        </authorList>
    </citation>
    <scope>NUCLEOTIDE SEQUENCE</scope>
    <source>
        <strain evidence="2">781001F-1</strain>
    </source>
</reference>
<name>A0AAW5L5X2_BACCE</name>
<dbReference type="GO" id="GO:0003677">
    <property type="term" value="F:DNA binding"/>
    <property type="evidence" value="ECO:0007669"/>
    <property type="project" value="InterPro"/>
</dbReference>
<dbReference type="InterPro" id="IPR001387">
    <property type="entry name" value="Cro/C1-type_HTH"/>
</dbReference>
<dbReference type="InterPro" id="IPR010982">
    <property type="entry name" value="Lambda_DNA-bd_dom_sf"/>
</dbReference>
<dbReference type="PROSITE" id="PS50943">
    <property type="entry name" value="HTH_CROC1"/>
    <property type="match status" value="1"/>
</dbReference>
<dbReference type="EMBL" id="JANHEB010000050">
    <property type="protein sequence ID" value="MCQ6287869.1"/>
    <property type="molecule type" value="Genomic_DNA"/>
</dbReference>
<dbReference type="RefSeq" id="WP_086387985.1">
    <property type="nucleotide sequence ID" value="NZ_JANHDY010000032.1"/>
</dbReference>
<dbReference type="Gene3D" id="1.10.260.40">
    <property type="entry name" value="lambda repressor-like DNA-binding domains"/>
    <property type="match status" value="1"/>
</dbReference>
<organism evidence="2 3">
    <name type="scientific">Bacillus cereus</name>
    <dbReference type="NCBI Taxonomy" id="1396"/>
    <lineage>
        <taxon>Bacteria</taxon>
        <taxon>Bacillati</taxon>
        <taxon>Bacillota</taxon>
        <taxon>Bacilli</taxon>
        <taxon>Bacillales</taxon>
        <taxon>Bacillaceae</taxon>
        <taxon>Bacillus</taxon>
        <taxon>Bacillus cereus group</taxon>
    </lineage>
</organism>